<keyword evidence="3" id="KW-1185">Reference proteome</keyword>
<protein>
    <submittedName>
        <fullName evidence="2">Uncharacterized protein</fullName>
    </submittedName>
</protein>
<organism evidence="2 3">
    <name type="scientific">Ceriporiopsis subvermispora (strain B)</name>
    <name type="common">White-rot fungus</name>
    <name type="synonym">Gelatoporia subvermispora</name>
    <dbReference type="NCBI Taxonomy" id="914234"/>
    <lineage>
        <taxon>Eukaryota</taxon>
        <taxon>Fungi</taxon>
        <taxon>Dikarya</taxon>
        <taxon>Basidiomycota</taxon>
        <taxon>Agaricomycotina</taxon>
        <taxon>Agaricomycetes</taxon>
        <taxon>Polyporales</taxon>
        <taxon>Gelatoporiaceae</taxon>
        <taxon>Gelatoporia</taxon>
    </lineage>
</organism>
<dbReference type="EMBL" id="KB445830">
    <property type="protein sequence ID" value="EMD30896.1"/>
    <property type="molecule type" value="Genomic_DNA"/>
</dbReference>
<accession>M2QWL1</accession>
<evidence type="ECO:0000313" key="3">
    <source>
        <dbReference type="Proteomes" id="UP000016930"/>
    </source>
</evidence>
<gene>
    <name evidence="2" type="ORF">CERSUDRAFT_120267</name>
</gene>
<sequence>MRVREVCRKETQGNGTPKRARRTSARQNWLLRVAAHGVREKMARGTSSWSGPDSSQCELVEVGHSTIDCPGRHLHSVLLEVDIEEAAKIAEKKSD</sequence>
<feature type="compositionally biased region" description="Basic and acidic residues" evidence="1">
    <location>
        <begin position="1"/>
        <end position="11"/>
    </location>
</feature>
<evidence type="ECO:0000256" key="1">
    <source>
        <dbReference type="SAM" id="MobiDB-lite"/>
    </source>
</evidence>
<dbReference type="Proteomes" id="UP000016930">
    <property type="component" value="Unassembled WGS sequence"/>
</dbReference>
<reference evidence="2 3" key="1">
    <citation type="journal article" date="2012" name="Proc. Natl. Acad. Sci. U.S.A.">
        <title>Comparative genomics of Ceriporiopsis subvermispora and Phanerochaete chrysosporium provide insight into selective ligninolysis.</title>
        <authorList>
            <person name="Fernandez-Fueyo E."/>
            <person name="Ruiz-Duenas F.J."/>
            <person name="Ferreira P."/>
            <person name="Floudas D."/>
            <person name="Hibbett D.S."/>
            <person name="Canessa P."/>
            <person name="Larrondo L.F."/>
            <person name="James T.Y."/>
            <person name="Seelenfreund D."/>
            <person name="Lobos S."/>
            <person name="Polanco R."/>
            <person name="Tello M."/>
            <person name="Honda Y."/>
            <person name="Watanabe T."/>
            <person name="Watanabe T."/>
            <person name="Ryu J.S."/>
            <person name="Kubicek C.P."/>
            <person name="Schmoll M."/>
            <person name="Gaskell J."/>
            <person name="Hammel K.E."/>
            <person name="St John F.J."/>
            <person name="Vanden Wymelenberg A."/>
            <person name="Sabat G."/>
            <person name="Splinter BonDurant S."/>
            <person name="Syed K."/>
            <person name="Yadav J.S."/>
            <person name="Doddapaneni H."/>
            <person name="Subramanian V."/>
            <person name="Lavin J.L."/>
            <person name="Oguiza J.A."/>
            <person name="Perez G."/>
            <person name="Pisabarro A.G."/>
            <person name="Ramirez L."/>
            <person name="Santoyo F."/>
            <person name="Master E."/>
            <person name="Coutinho P.M."/>
            <person name="Henrissat B."/>
            <person name="Lombard V."/>
            <person name="Magnuson J.K."/>
            <person name="Kuees U."/>
            <person name="Hori C."/>
            <person name="Igarashi K."/>
            <person name="Samejima M."/>
            <person name="Held B.W."/>
            <person name="Barry K.W."/>
            <person name="LaButti K.M."/>
            <person name="Lapidus A."/>
            <person name="Lindquist E.A."/>
            <person name="Lucas S.M."/>
            <person name="Riley R."/>
            <person name="Salamov A.A."/>
            <person name="Hoffmeister D."/>
            <person name="Schwenk D."/>
            <person name="Hadar Y."/>
            <person name="Yarden O."/>
            <person name="de Vries R.P."/>
            <person name="Wiebenga A."/>
            <person name="Stenlid J."/>
            <person name="Eastwood D."/>
            <person name="Grigoriev I.V."/>
            <person name="Berka R.M."/>
            <person name="Blanchette R.A."/>
            <person name="Kersten P."/>
            <person name="Martinez A.T."/>
            <person name="Vicuna R."/>
            <person name="Cullen D."/>
        </authorList>
    </citation>
    <scope>NUCLEOTIDE SEQUENCE [LARGE SCALE GENOMIC DNA]</scope>
    <source>
        <strain evidence="2 3">B</strain>
    </source>
</reference>
<dbReference type="HOGENOM" id="CLU_2372584_0_0_1"/>
<name>M2QWL1_CERS8</name>
<feature type="region of interest" description="Disordered" evidence="1">
    <location>
        <begin position="1"/>
        <end position="24"/>
    </location>
</feature>
<proteinExistence type="predicted"/>
<dbReference type="AlphaFoldDB" id="M2QWL1"/>
<evidence type="ECO:0000313" key="2">
    <source>
        <dbReference type="EMBL" id="EMD30896.1"/>
    </source>
</evidence>